<dbReference type="GO" id="GO:0005886">
    <property type="term" value="C:plasma membrane"/>
    <property type="evidence" value="ECO:0007669"/>
    <property type="project" value="TreeGrafter"/>
</dbReference>
<dbReference type="Gene3D" id="3.40.50.620">
    <property type="entry name" value="HUPs"/>
    <property type="match status" value="1"/>
</dbReference>
<evidence type="ECO:0000313" key="2">
    <source>
        <dbReference type="EMBL" id="GEO81988.1"/>
    </source>
</evidence>
<sequence length="220" mass="23526">MGTVLVRWGRVALKGVLAAFALWLAGLALFAAALPSSITDPRTTTDAIVVLTGGSGRVPAGIDLLAAGMARTLFLSGVGPDVTLDDLHATIATVPSRLRPRVILGHAATDTIGNARETAQWMAACGYHSLRLVTAAYHMPRSLVEFRAAMPDVVIVPHPVFPGAVKLQEWWKWRGTALLIAEEYSKFLVAWLRGRLHTLPVFIVLPGEGAAHDRPALACL</sequence>
<protein>
    <recommendedName>
        <fullName evidence="1">DUF218 domain-containing protein</fullName>
    </recommendedName>
</protein>
<keyword evidence="3" id="KW-1185">Reference proteome</keyword>
<comment type="caution">
    <text evidence="2">The sequence shown here is derived from an EMBL/GenBank/DDBJ whole genome shotgun (WGS) entry which is preliminary data.</text>
</comment>
<proteinExistence type="predicted"/>
<dbReference type="RefSeq" id="WP_147164002.1">
    <property type="nucleotide sequence ID" value="NZ_BJZO01000055.1"/>
</dbReference>
<feature type="domain" description="DUF218" evidence="1">
    <location>
        <begin position="46"/>
        <end position="179"/>
    </location>
</feature>
<accession>A0A512H999</accession>
<dbReference type="OrthoDB" id="9812311at2"/>
<dbReference type="InterPro" id="IPR014729">
    <property type="entry name" value="Rossmann-like_a/b/a_fold"/>
</dbReference>
<evidence type="ECO:0000259" key="1">
    <source>
        <dbReference type="Pfam" id="PF02698"/>
    </source>
</evidence>
<dbReference type="Pfam" id="PF02698">
    <property type="entry name" value="DUF218"/>
    <property type="match status" value="1"/>
</dbReference>
<name>A0A512H999_9PROT</name>
<dbReference type="CDD" id="cd06259">
    <property type="entry name" value="YdcF-like"/>
    <property type="match status" value="1"/>
</dbReference>
<dbReference type="GO" id="GO:0043164">
    <property type="term" value="P:Gram-negative-bacterium-type cell wall biogenesis"/>
    <property type="evidence" value="ECO:0007669"/>
    <property type="project" value="TreeGrafter"/>
</dbReference>
<dbReference type="PANTHER" id="PTHR30336">
    <property type="entry name" value="INNER MEMBRANE PROTEIN, PROBABLE PERMEASE"/>
    <property type="match status" value="1"/>
</dbReference>
<dbReference type="AlphaFoldDB" id="A0A512H999"/>
<dbReference type="InterPro" id="IPR051599">
    <property type="entry name" value="Cell_Envelope_Assoc"/>
</dbReference>
<dbReference type="PANTHER" id="PTHR30336:SF4">
    <property type="entry name" value="ENVELOPE BIOGENESIS FACTOR ELYC"/>
    <property type="match status" value="1"/>
</dbReference>
<dbReference type="InterPro" id="IPR003848">
    <property type="entry name" value="DUF218"/>
</dbReference>
<dbReference type="Proteomes" id="UP000321567">
    <property type="component" value="Unassembled WGS sequence"/>
</dbReference>
<evidence type="ECO:0000313" key="3">
    <source>
        <dbReference type="Proteomes" id="UP000321567"/>
    </source>
</evidence>
<reference evidence="2 3" key="1">
    <citation type="submission" date="2019-07" db="EMBL/GenBank/DDBJ databases">
        <title>Whole genome shotgun sequence of Rhodospirillum oryzae NBRC 107573.</title>
        <authorList>
            <person name="Hosoyama A."/>
            <person name="Uohara A."/>
            <person name="Ohji S."/>
            <person name="Ichikawa N."/>
        </authorList>
    </citation>
    <scope>NUCLEOTIDE SEQUENCE [LARGE SCALE GENOMIC DNA]</scope>
    <source>
        <strain evidence="2 3">NBRC 107573</strain>
    </source>
</reference>
<dbReference type="EMBL" id="BJZO01000055">
    <property type="protein sequence ID" value="GEO81988.1"/>
    <property type="molecule type" value="Genomic_DNA"/>
</dbReference>
<gene>
    <name evidence="2" type="ORF">ROR02_21190</name>
</gene>
<dbReference type="GO" id="GO:0000270">
    <property type="term" value="P:peptidoglycan metabolic process"/>
    <property type="evidence" value="ECO:0007669"/>
    <property type="project" value="TreeGrafter"/>
</dbReference>
<organism evidence="2 3">
    <name type="scientific">Pararhodospirillum oryzae</name>
    <dbReference type="NCBI Taxonomy" id="478448"/>
    <lineage>
        <taxon>Bacteria</taxon>
        <taxon>Pseudomonadati</taxon>
        <taxon>Pseudomonadota</taxon>
        <taxon>Alphaproteobacteria</taxon>
        <taxon>Rhodospirillales</taxon>
        <taxon>Rhodospirillaceae</taxon>
        <taxon>Pararhodospirillum</taxon>
    </lineage>
</organism>